<evidence type="ECO:0000313" key="1">
    <source>
        <dbReference type="EMBL" id="MDT0498316.1"/>
    </source>
</evidence>
<reference evidence="1 2" key="1">
    <citation type="submission" date="2023-09" db="EMBL/GenBank/DDBJ databases">
        <authorList>
            <person name="Rey-Velasco X."/>
        </authorList>
    </citation>
    <scope>NUCLEOTIDE SEQUENCE [LARGE SCALE GENOMIC DNA]</scope>
    <source>
        <strain evidence="1 2">W345</strain>
    </source>
</reference>
<accession>A0ABU2WLX7</accession>
<protein>
    <submittedName>
        <fullName evidence="1">Uncharacterized protein</fullName>
    </submittedName>
</protein>
<dbReference type="EMBL" id="JAVRIC010000020">
    <property type="protein sequence ID" value="MDT0498316.1"/>
    <property type="molecule type" value="Genomic_DNA"/>
</dbReference>
<dbReference type="RefSeq" id="WP_311365719.1">
    <property type="nucleotide sequence ID" value="NZ_JAVRIC010000020.1"/>
</dbReference>
<name>A0ABU2WLX7_9GAMM</name>
<dbReference type="Proteomes" id="UP001254608">
    <property type="component" value="Unassembled WGS sequence"/>
</dbReference>
<organism evidence="1 2">
    <name type="scientific">Banduia mediterranea</name>
    <dbReference type="NCBI Taxonomy" id="3075609"/>
    <lineage>
        <taxon>Bacteria</taxon>
        <taxon>Pseudomonadati</taxon>
        <taxon>Pseudomonadota</taxon>
        <taxon>Gammaproteobacteria</taxon>
        <taxon>Nevskiales</taxon>
        <taxon>Algiphilaceae</taxon>
        <taxon>Banduia</taxon>
    </lineage>
</organism>
<evidence type="ECO:0000313" key="2">
    <source>
        <dbReference type="Proteomes" id="UP001254608"/>
    </source>
</evidence>
<comment type="caution">
    <text evidence="1">The sequence shown here is derived from an EMBL/GenBank/DDBJ whole genome shotgun (WGS) entry which is preliminary data.</text>
</comment>
<gene>
    <name evidence="1" type="ORF">RM530_13210</name>
</gene>
<keyword evidence="2" id="KW-1185">Reference proteome</keyword>
<proteinExistence type="predicted"/>
<sequence length="43" mass="4732">MKLARSRAVSGGVGPVYFGVTAAFLLNNWNAGRQQQHRALEYP</sequence>